<evidence type="ECO:0000313" key="15">
    <source>
        <dbReference type="EMBL" id="MBB5378000.1"/>
    </source>
</evidence>
<reference evidence="17" key="2">
    <citation type="journal article" date="2019" name="Int. J. Syst. Evol. Microbiol.">
        <title>The Global Catalogue of Microorganisms (GCM) 10K type strain sequencing project: providing services to taxonomists for standard genome sequencing and annotation.</title>
        <authorList>
            <consortium name="The Broad Institute Genomics Platform"/>
            <consortium name="The Broad Institute Genome Sequencing Center for Infectious Disease"/>
            <person name="Wu L."/>
            <person name="Ma J."/>
        </authorList>
    </citation>
    <scope>NUCLEOTIDE SEQUENCE [LARGE SCALE GENOMIC DNA]</scope>
    <source>
        <strain evidence="17">CGMCC 1.18437</strain>
    </source>
</reference>
<evidence type="ECO:0000259" key="11">
    <source>
        <dbReference type="Pfam" id="PF02449"/>
    </source>
</evidence>
<dbReference type="Pfam" id="PF02449">
    <property type="entry name" value="Glyco_hydro_42"/>
    <property type="match status" value="1"/>
</dbReference>
<evidence type="ECO:0000259" key="12">
    <source>
        <dbReference type="Pfam" id="PF08532"/>
    </source>
</evidence>
<evidence type="ECO:0000256" key="6">
    <source>
        <dbReference type="ARBA" id="ARBA00022833"/>
    </source>
</evidence>
<dbReference type="InterPro" id="IPR013529">
    <property type="entry name" value="Glyco_hydro_42_N"/>
</dbReference>
<dbReference type="GO" id="GO:0006012">
    <property type="term" value="P:galactose metabolic process"/>
    <property type="evidence" value="ECO:0007669"/>
    <property type="project" value="InterPro"/>
</dbReference>
<evidence type="ECO:0000313" key="14">
    <source>
        <dbReference type="EMBL" id="GHF53691.1"/>
    </source>
</evidence>
<evidence type="ECO:0000256" key="9">
    <source>
        <dbReference type="PIRSR" id="PIRSR001084-1"/>
    </source>
</evidence>
<dbReference type="Pfam" id="PF08532">
    <property type="entry name" value="Glyco_hydro_42M"/>
    <property type="match status" value="1"/>
</dbReference>
<protein>
    <recommendedName>
        <fullName evidence="3 8">Beta-galactosidase</fullName>
        <shortName evidence="8">Beta-gal</shortName>
        <ecNumber evidence="3 8">3.2.1.23</ecNumber>
    </recommendedName>
</protein>
<dbReference type="InterPro" id="IPR013780">
    <property type="entry name" value="Glyco_hydro_b"/>
</dbReference>
<feature type="binding site" evidence="10">
    <location>
        <position position="103"/>
    </location>
    <ligand>
        <name>substrate</name>
    </ligand>
</feature>
<dbReference type="Gene3D" id="2.60.40.1180">
    <property type="entry name" value="Golgi alpha-mannosidase II"/>
    <property type="match status" value="1"/>
</dbReference>
<dbReference type="GO" id="GO:0046872">
    <property type="term" value="F:metal ion binding"/>
    <property type="evidence" value="ECO:0007669"/>
    <property type="project" value="UniProtKB-KW"/>
</dbReference>
<organism evidence="15 16">
    <name type="scientific">Deinococcus metalli</name>
    <dbReference type="NCBI Taxonomy" id="1141878"/>
    <lineage>
        <taxon>Bacteria</taxon>
        <taxon>Thermotogati</taxon>
        <taxon>Deinococcota</taxon>
        <taxon>Deinococci</taxon>
        <taxon>Deinococcales</taxon>
        <taxon>Deinococcaceae</taxon>
        <taxon>Deinococcus</taxon>
    </lineage>
</organism>
<dbReference type="EMBL" id="JACHFK010000010">
    <property type="protein sequence ID" value="MBB5378000.1"/>
    <property type="molecule type" value="Genomic_DNA"/>
</dbReference>
<gene>
    <name evidence="14" type="ORF">GCM10017781_32390</name>
    <name evidence="15" type="ORF">HNQ07_003501</name>
</gene>
<dbReference type="Gene3D" id="3.20.20.80">
    <property type="entry name" value="Glycosidases"/>
    <property type="match status" value="1"/>
</dbReference>
<feature type="domain" description="Beta-galactosidase trimerisation" evidence="12">
    <location>
        <begin position="389"/>
        <end position="595"/>
    </location>
</feature>
<dbReference type="EMBL" id="BNAJ01000009">
    <property type="protein sequence ID" value="GHF53691.1"/>
    <property type="molecule type" value="Genomic_DNA"/>
</dbReference>
<dbReference type="AlphaFoldDB" id="A0A7W8KHI2"/>
<dbReference type="Proteomes" id="UP000539473">
    <property type="component" value="Unassembled WGS sequence"/>
</dbReference>
<dbReference type="InterPro" id="IPR017853">
    <property type="entry name" value="GH"/>
</dbReference>
<comment type="caution">
    <text evidence="15">The sequence shown here is derived from an EMBL/GenBank/DDBJ whole genome shotgun (WGS) entry which is preliminary data.</text>
</comment>
<dbReference type="PIRSF" id="PIRSF001084">
    <property type="entry name" value="B-galactosidase"/>
    <property type="match status" value="1"/>
</dbReference>
<evidence type="ECO:0000256" key="7">
    <source>
        <dbReference type="ARBA" id="ARBA00023295"/>
    </source>
</evidence>
<dbReference type="GO" id="GO:0009341">
    <property type="term" value="C:beta-galactosidase complex"/>
    <property type="evidence" value="ECO:0007669"/>
    <property type="project" value="InterPro"/>
</dbReference>
<dbReference type="InterPro" id="IPR003476">
    <property type="entry name" value="Glyco_hydro_42"/>
</dbReference>
<keyword evidence="5 8" id="KW-0378">Hydrolase</keyword>
<evidence type="ECO:0000259" key="13">
    <source>
        <dbReference type="Pfam" id="PF08533"/>
    </source>
</evidence>
<proteinExistence type="inferred from homology"/>
<feature type="domain" description="Glycoside hydrolase family 42 N-terminal" evidence="11">
    <location>
        <begin position="7"/>
        <end position="376"/>
    </location>
</feature>
<dbReference type="SUPFAM" id="SSF52317">
    <property type="entry name" value="Class I glutamine amidotransferase-like"/>
    <property type="match status" value="1"/>
</dbReference>
<evidence type="ECO:0000256" key="5">
    <source>
        <dbReference type="ARBA" id="ARBA00022801"/>
    </source>
</evidence>
<feature type="domain" description="Beta-galactosidase C-terminal" evidence="13">
    <location>
        <begin position="607"/>
        <end position="661"/>
    </location>
</feature>
<dbReference type="CDD" id="cd03143">
    <property type="entry name" value="A4_beta-galactosidase_middle_domain"/>
    <property type="match status" value="1"/>
</dbReference>
<dbReference type="Pfam" id="PF08533">
    <property type="entry name" value="Glyco_hydro_42C"/>
    <property type="match status" value="1"/>
</dbReference>
<dbReference type="Proteomes" id="UP000619376">
    <property type="component" value="Unassembled WGS sequence"/>
</dbReference>
<feature type="active site" description="Nucleophile" evidence="9">
    <location>
        <position position="299"/>
    </location>
</feature>
<keyword evidence="17" id="KW-1185">Reference proteome</keyword>
<evidence type="ECO:0000256" key="10">
    <source>
        <dbReference type="PIRSR" id="PIRSR001084-2"/>
    </source>
</evidence>
<feature type="binding site" evidence="10">
    <location>
        <position position="141"/>
    </location>
    <ligand>
        <name>substrate</name>
    </ligand>
</feature>
<evidence type="ECO:0000313" key="16">
    <source>
        <dbReference type="Proteomes" id="UP000539473"/>
    </source>
</evidence>
<evidence type="ECO:0000256" key="8">
    <source>
        <dbReference type="PIRNR" id="PIRNR001084"/>
    </source>
</evidence>
<keyword evidence="6" id="KW-0862">Zinc</keyword>
<reference evidence="14" key="4">
    <citation type="submission" date="2024-05" db="EMBL/GenBank/DDBJ databases">
        <authorList>
            <person name="Sun Q."/>
            <person name="Zhou Y."/>
        </authorList>
    </citation>
    <scope>NUCLEOTIDE SEQUENCE</scope>
    <source>
        <strain evidence="14">CGMCC 1.18437</strain>
    </source>
</reference>
<dbReference type="InterPro" id="IPR013739">
    <property type="entry name" value="Beta_galactosidase_C"/>
</dbReference>
<dbReference type="InterPro" id="IPR029062">
    <property type="entry name" value="Class_I_gatase-like"/>
</dbReference>
<evidence type="ECO:0000256" key="2">
    <source>
        <dbReference type="ARBA" id="ARBA00005940"/>
    </source>
</evidence>
<sequence>MHYGVAWYPEHWPQDRWPEDLRLMKAAGMNTVRICDFAWSAIEPQDGVFEFGVFDAAVALAGEMGFQVIIATPSASPPAWLTSAHPETLAVTQDGVPYPHGGRCHYNVSSATYRRYAERMARQLGGRFGQKPHVMAWQIDNEYNRVSYDPETRAAFQAFLRAKYGTLDDLNRRWWTAYWSQTYTDWQQIPLPVFPSTEHPWMAHNPGLRLEFQRFITAQYASFQRLQIDAIRPFARSEQQFTHNFMGFFDVYDHYSLSEDLDVAGFDNYIGDGHVDYARNGAPHDLTRGFKRRNHWVLETQAGATNHMTTNNALNRGEIRTLVYHQIGHGADLVAYWQWRSALGGQEQYWGTVLHPDGTPRPHYAEIAQIGQELGQLAPLLAGTAPVSEVALLHQYEDRWALNFQRQHEAFDPVEHFLSFYRPLRTAGIGTDIVHPLAPLEGYALVVAPHLHVLSPEVAAHLEAYVRAGGHLLVGPRSGVKDVDNALLASKGPGRLAALAGVHVEQYYTLQQPVGVVGTGDAGADGSGSASVWAEWLHVDESDVEVLARYSPCNGWLDGQAAITTRPVGAGRVTVVGAWLNDALMDTVIAQSVVRSGLSVPFRPPSGIEVCVRSGPAGAVTLVINHTPEARTIHLDAGHDALRGQDVCGDTVLRPYDVLVLTVGTGSAVSASPEDAEPAPQLSL</sequence>
<dbReference type="PANTHER" id="PTHR36447:SF2">
    <property type="entry name" value="BETA-GALACTOSIDASE YESZ"/>
    <property type="match status" value="1"/>
</dbReference>
<accession>A0A7W8KHI2</accession>
<comment type="similarity">
    <text evidence="2 8">Belongs to the glycosyl hydrolase 42 family.</text>
</comment>
<evidence type="ECO:0000256" key="1">
    <source>
        <dbReference type="ARBA" id="ARBA00001412"/>
    </source>
</evidence>
<reference evidence="14" key="1">
    <citation type="journal article" date="2014" name="Int. J. Syst. Evol. Microbiol.">
        <title>Complete genome of a new Firmicutes species belonging to the dominant human colonic microbiota ('Ruminococcus bicirculans') reveals two chromosomes and a selective capacity to utilize plant glucans.</title>
        <authorList>
            <consortium name="NISC Comparative Sequencing Program"/>
            <person name="Wegmann U."/>
            <person name="Louis P."/>
            <person name="Goesmann A."/>
            <person name="Henrissat B."/>
            <person name="Duncan S.H."/>
            <person name="Flint H.J."/>
        </authorList>
    </citation>
    <scope>NUCLEOTIDE SEQUENCE</scope>
    <source>
        <strain evidence="14">CGMCC 1.18437</strain>
    </source>
</reference>
<reference evidence="15 16" key="3">
    <citation type="submission" date="2020-08" db="EMBL/GenBank/DDBJ databases">
        <title>Genomic Encyclopedia of Type Strains, Phase IV (KMG-IV): sequencing the most valuable type-strain genomes for metagenomic binning, comparative biology and taxonomic classification.</title>
        <authorList>
            <person name="Goeker M."/>
        </authorList>
    </citation>
    <scope>NUCLEOTIDE SEQUENCE [LARGE SCALE GENOMIC DNA]</scope>
    <source>
        <strain evidence="15 16">DSM 27521</strain>
    </source>
</reference>
<dbReference type="GO" id="GO:0004565">
    <property type="term" value="F:beta-galactosidase activity"/>
    <property type="evidence" value="ECO:0007669"/>
    <property type="project" value="UniProtKB-EC"/>
</dbReference>
<keyword evidence="7 8" id="KW-0326">Glycosidase</keyword>
<dbReference type="Gene3D" id="3.40.50.880">
    <property type="match status" value="1"/>
</dbReference>
<name>A0A7W8KHI2_9DEIO</name>
<evidence type="ECO:0000313" key="17">
    <source>
        <dbReference type="Proteomes" id="UP000619376"/>
    </source>
</evidence>
<feature type="active site" description="Proton donor" evidence="9">
    <location>
        <position position="142"/>
    </location>
</feature>
<dbReference type="EC" id="3.2.1.23" evidence="3 8"/>
<dbReference type="SUPFAM" id="SSF51445">
    <property type="entry name" value="(Trans)glycosidases"/>
    <property type="match status" value="1"/>
</dbReference>
<evidence type="ECO:0000256" key="4">
    <source>
        <dbReference type="ARBA" id="ARBA00022723"/>
    </source>
</evidence>
<comment type="catalytic activity">
    <reaction evidence="1 8">
        <text>Hydrolysis of terminal non-reducing beta-D-galactose residues in beta-D-galactosides.</text>
        <dbReference type="EC" id="3.2.1.23"/>
    </reaction>
</comment>
<dbReference type="InterPro" id="IPR013738">
    <property type="entry name" value="Beta_galactosidase_Trimer"/>
</dbReference>
<dbReference type="PANTHER" id="PTHR36447">
    <property type="entry name" value="BETA-GALACTOSIDASE GANA"/>
    <property type="match status" value="1"/>
</dbReference>
<dbReference type="RefSeq" id="WP_184114065.1">
    <property type="nucleotide sequence ID" value="NZ_BNAJ01000009.1"/>
</dbReference>
<keyword evidence="4" id="KW-0479">Metal-binding</keyword>
<evidence type="ECO:0000256" key="3">
    <source>
        <dbReference type="ARBA" id="ARBA00012756"/>
    </source>
</evidence>